<feature type="compositionally biased region" description="Low complexity" evidence="1">
    <location>
        <begin position="447"/>
        <end position="460"/>
    </location>
</feature>
<name>A0A2H6KA55_9APIC</name>
<protein>
    <submittedName>
        <fullName evidence="3">Ribosome-binding protein 1, putative</fullName>
    </submittedName>
</protein>
<dbReference type="Proteomes" id="UP000236319">
    <property type="component" value="Unassembled WGS sequence"/>
</dbReference>
<keyword evidence="4" id="KW-1185">Reference proteome</keyword>
<feature type="region of interest" description="Disordered" evidence="1">
    <location>
        <begin position="387"/>
        <end position="616"/>
    </location>
</feature>
<evidence type="ECO:0000313" key="4">
    <source>
        <dbReference type="Proteomes" id="UP000236319"/>
    </source>
</evidence>
<dbReference type="OrthoDB" id="366915at2759"/>
<feature type="compositionally biased region" description="Low complexity" evidence="1">
    <location>
        <begin position="476"/>
        <end position="488"/>
    </location>
</feature>
<feature type="compositionally biased region" description="Polar residues" evidence="1">
    <location>
        <begin position="421"/>
        <end position="439"/>
    </location>
</feature>
<dbReference type="VEuPathDB" id="PiroplasmaDB:BOVATA_013750"/>
<proteinExistence type="predicted"/>
<accession>A0A2H6KA55</accession>
<evidence type="ECO:0000313" key="3">
    <source>
        <dbReference type="EMBL" id="GBE59882.1"/>
    </source>
</evidence>
<dbReference type="GeneID" id="39873652"/>
<feature type="compositionally biased region" description="Polar residues" evidence="1">
    <location>
        <begin position="527"/>
        <end position="539"/>
    </location>
</feature>
<sequence>MCRPMWLKSCIIVLIGILTLPNSLPNVKAALSKFLENASGFYTRLCYNPQPWEYRAESADKIAYALLECMPKFLSVMYFLWYNVDPGFEKLDGGGWKQNWPGALKGASWWWNRNSGGDLDKYLYAETGDATYNSRTGVIPGGFTSDDEVIYYTLGSGYYQGAQMAGDLKKIVDKGNHHDFFRDVFVTSVLSTDHGAKAPNTANALRLVRMLCQIVEDEAKKNSDGEELIKALEHGLKRFQSSNSICWQDLKAHCAQLTKQFRTKLFAPKHFDHTGQGMDTSTLNRDEFASITADWLRTNITKVQGHLNQIKTDKSLEGHLGEYFTKNLFPYGFTIFNGTRFDMFPNDVEALKKDWREVIEEFKKSNGDLNTLREILSGTYNKLCPNVTPPIKPEAPPAKVPEGQQKSEGAQNQGKKAADPPSQNTSQSADTSSGTSVGQPSVAPLLPGKDGAAGPKGPNGPVTPEPSGSADASSNQGVQRQQVVTQTAPDPPPAISPPSAAGGDGPPDKSGSPGSDSHGNVPPAPQPGTSQDPARTQTLSASGSGSGPTGAQGTGEPSGGGGGKGGDHAGGKISGQDVSSNTTAPGTTMPGGGGTDQDDRKNKPCADGYTLMSLGIPSGKFCVRTADLKKHDEINKKWYDKVKNAQEAADTRKKQEEEEKQQREAEVRRRQEEVEEYKRKLLQGMGIETKILNHEPERRTYPGADIVKAKTMLRSGYKPVALKMPDFTPSFPDGNGIVGGRGLQDSTFPPVSSHIGVPMGYPLKHKAPQWHDPPPPSKPVAQMYHALPEGVVLSHNEQRPKRVLTSRATVHSPMQAQEVEIDPALIVLNVTGKTLDGHPKDGAEIFPTPLTLDATPVPDDRQERFSTHIYNPPIPKHDVPPPTKLIANKRPPPIPAVPKNAFHTPTPFHSEMNKPPHSITLFPGDPPSVTQDDMSCMAPWMLQQPGPSKNGHNDLSPYPPDASPTILQHSTVTPRTVREMLYWIAGLRHSAVYDGLEKYVDDVVKEYANDATTPIGDIHTPHLAAHPNSILSKDVTQALRLSCQYSIIVLIGIQSLNDPNTSHISESRTIIPQFEYSPDPACLLCHLRDYVYACCHQLEFLKSQCSRVSKQGGWEDCNFGRNVSSPNSPLQAFLTDAHDSKFHTHFFDPYNICRKSRVSMGFREKDLPASQQTGKHISTILTPTCGGEDPLLTLSSYLNCLTRRTPRTTGELVSFFHNFGNSLHDAPSDLSKLGSALSKPHRHCPDWDCLKAAAVIAFLAASLIWPTAFVLNVSTAFGSWETASASGCLTLEVNVPAISSVTISLTASNLLSTAWAGLSGWTGRPLGVSVATVS</sequence>
<comment type="caution">
    <text evidence="3">The sequence shown here is derived from an EMBL/GenBank/DDBJ whole genome shotgun (WGS) entry which is preliminary data.</text>
</comment>
<feature type="chain" id="PRO_5014179012" evidence="2">
    <location>
        <begin position="30"/>
        <end position="1334"/>
    </location>
</feature>
<dbReference type="RefSeq" id="XP_028866125.1">
    <property type="nucleotide sequence ID" value="XM_029010292.1"/>
</dbReference>
<dbReference type="EMBL" id="BDSA01000001">
    <property type="protein sequence ID" value="GBE59882.1"/>
    <property type="molecule type" value="Genomic_DNA"/>
</dbReference>
<feature type="compositionally biased region" description="Low complexity" evidence="1">
    <location>
        <begin position="508"/>
        <end position="519"/>
    </location>
</feature>
<evidence type="ECO:0000256" key="2">
    <source>
        <dbReference type="SAM" id="SignalP"/>
    </source>
</evidence>
<feature type="compositionally biased region" description="Polar residues" evidence="1">
    <location>
        <begin position="404"/>
        <end position="414"/>
    </location>
</feature>
<gene>
    <name evidence="3" type="ORF">BOVATA_013750</name>
</gene>
<organism evidence="3 4">
    <name type="scientific">Babesia ovata</name>
    <dbReference type="NCBI Taxonomy" id="189622"/>
    <lineage>
        <taxon>Eukaryota</taxon>
        <taxon>Sar</taxon>
        <taxon>Alveolata</taxon>
        <taxon>Apicomplexa</taxon>
        <taxon>Aconoidasida</taxon>
        <taxon>Piroplasmida</taxon>
        <taxon>Babesiidae</taxon>
        <taxon>Babesia</taxon>
    </lineage>
</organism>
<feature type="compositionally biased region" description="Gly residues" evidence="1">
    <location>
        <begin position="544"/>
        <end position="564"/>
    </location>
</feature>
<feature type="signal peptide" evidence="2">
    <location>
        <begin position="1"/>
        <end position="29"/>
    </location>
</feature>
<feature type="compositionally biased region" description="Pro residues" evidence="1">
    <location>
        <begin position="387"/>
        <end position="399"/>
    </location>
</feature>
<keyword evidence="2" id="KW-0732">Signal</keyword>
<reference evidence="3 4" key="1">
    <citation type="journal article" date="2017" name="BMC Genomics">
        <title>Whole-genome assembly of Babesia ovata and comparative genomics between closely related pathogens.</title>
        <authorList>
            <person name="Yamagishi J."/>
            <person name="Asada M."/>
            <person name="Hakimi H."/>
            <person name="Tanaka T.Q."/>
            <person name="Sugimoto C."/>
            <person name="Kawazu S."/>
        </authorList>
    </citation>
    <scope>NUCLEOTIDE SEQUENCE [LARGE SCALE GENOMIC DNA]</scope>
    <source>
        <strain evidence="3 4">Miyake</strain>
    </source>
</reference>
<evidence type="ECO:0000256" key="1">
    <source>
        <dbReference type="SAM" id="MobiDB-lite"/>
    </source>
</evidence>
<feature type="region of interest" description="Disordered" evidence="1">
    <location>
        <begin position="633"/>
        <end position="673"/>
    </location>
</feature>